<feature type="region of interest" description="Disordered" evidence="1">
    <location>
        <begin position="31"/>
        <end position="57"/>
    </location>
</feature>
<reference evidence="3" key="1">
    <citation type="journal article" date="2020" name="Genome Biol.">
        <title>Gamete binning: chromosome-level and haplotype-resolved genome assembly enabled by high-throughput single-cell sequencing of gamete genomes.</title>
        <authorList>
            <person name="Campoy J.A."/>
            <person name="Sun H."/>
            <person name="Goel M."/>
            <person name="Jiao W.-B."/>
            <person name="Folz-Donahue K."/>
            <person name="Wang N."/>
            <person name="Rubio M."/>
            <person name="Liu C."/>
            <person name="Kukat C."/>
            <person name="Ruiz D."/>
            <person name="Huettel B."/>
            <person name="Schneeberger K."/>
        </authorList>
    </citation>
    <scope>NUCLEOTIDE SEQUENCE [LARGE SCALE GENOMIC DNA]</scope>
    <source>
        <strain evidence="3">cv. Rojo Pasion</strain>
    </source>
</reference>
<feature type="compositionally biased region" description="Basic residues" evidence="1">
    <location>
        <begin position="42"/>
        <end position="55"/>
    </location>
</feature>
<evidence type="ECO:0000313" key="3">
    <source>
        <dbReference type="Proteomes" id="UP000507245"/>
    </source>
</evidence>
<evidence type="ECO:0000256" key="1">
    <source>
        <dbReference type="SAM" id="MobiDB-lite"/>
    </source>
</evidence>
<name>A0A6J5WA95_PRUAR</name>
<proteinExistence type="predicted"/>
<dbReference type="AlphaFoldDB" id="A0A6J5WA95"/>
<sequence length="72" mass="8435">MIWWSSRTKFAVCAAVAAFFGLKKKNHSYQNKEGYPETGGSLRRRATQHARRHPVKGGWRSIRRNPCIWRFS</sequence>
<gene>
    <name evidence="2" type="ORF">ORAREDHAP_LOCUS8072</name>
</gene>
<accession>A0A6J5WA95</accession>
<dbReference type="Proteomes" id="UP000507245">
    <property type="component" value="Unassembled WGS sequence"/>
</dbReference>
<protein>
    <submittedName>
        <fullName evidence="2">Uncharacterized protein</fullName>
    </submittedName>
</protein>
<organism evidence="2 3">
    <name type="scientific">Prunus armeniaca</name>
    <name type="common">Apricot</name>
    <name type="synonym">Armeniaca vulgaris</name>
    <dbReference type="NCBI Taxonomy" id="36596"/>
    <lineage>
        <taxon>Eukaryota</taxon>
        <taxon>Viridiplantae</taxon>
        <taxon>Streptophyta</taxon>
        <taxon>Embryophyta</taxon>
        <taxon>Tracheophyta</taxon>
        <taxon>Spermatophyta</taxon>
        <taxon>Magnoliopsida</taxon>
        <taxon>eudicotyledons</taxon>
        <taxon>Gunneridae</taxon>
        <taxon>Pentapetalae</taxon>
        <taxon>rosids</taxon>
        <taxon>fabids</taxon>
        <taxon>Rosales</taxon>
        <taxon>Rosaceae</taxon>
        <taxon>Amygdaloideae</taxon>
        <taxon>Amygdaleae</taxon>
        <taxon>Prunus</taxon>
    </lineage>
</organism>
<evidence type="ECO:0000313" key="2">
    <source>
        <dbReference type="EMBL" id="CAB4296474.1"/>
    </source>
</evidence>
<dbReference type="EMBL" id="CAEKKB010000001">
    <property type="protein sequence ID" value="CAB4296474.1"/>
    <property type="molecule type" value="Genomic_DNA"/>
</dbReference>
<keyword evidence="3" id="KW-1185">Reference proteome</keyword>